<accession>A0A0D3MT88</accession>
<dbReference type="Proteomes" id="UP000032686">
    <property type="component" value="Segment"/>
</dbReference>
<protein>
    <submittedName>
        <fullName evidence="1">Uncharacterized protein</fullName>
    </submittedName>
</protein>
<organism evidence="1 2">
    <name type="scientific">Lactococcus phage WRP3</name>
    <dbReference type="NCBI Taxonomy" id="1560313"/>
    <lineage>
        <taxon>Viruses</taxon>
        <taxon>Duplodnaviria</taxon>
        <taxon>Heunggongvirae</taxon>
        <taxon>Uroviricota</taxon>
        <taxon>Caudoviricetes</taxon>
        <taxon>Audreyjarvisvirus</taxon>
        <taxon>Audreyjarvisvirus WRP3</taxon>
    </lineage>
</organism>
<gene>
    <name evidence="1" type="ORF">WRP3_138</name>
</gene>
<evidence type="ECO:0000313" key="2">
    <source>
        <dbReference type="Proteomes" id="UP000032686"/>
    </source>
</evidence>
<dbReference type="OrthoDB" id="8067at10239"/>
<keyword evidence="2" id="KW-1185">Reference proteome</keyword>
<reference evidence="1 2" key="1">
    <citation type="journal article" date="2015" name="Appl. Environ. Microbiol.">
        <title>Lactococcal 949 group phages recognize a carbohydrate receptor on the host cell surface.</title>
        <authorList>
            <person name="Mahony J."/>
            <person name="Randazzo W."/>
            <person name="Neve H."/>
            <person name="Settanni L."/>
            <person name="van Sinderen D."/>
        </authorList>
    </citation>
    <scope>NUCLEOTIDE SEQUENCE [LARGE SCALE GENOMIC DNA]</scope>
    <source>
        <strain evidence="1">WRP3</strain>
    </source>
</reference>
<dbReference type="RefSeq" id="YP_009147795.1">
    <property type="nucleotide sequence ID" value="NC_027341.1"/>
</dbReference>
<dbReference type="GeneID" id="24722404"/>
<evidence type="ECO:0000313" key="1">
    <source>
        <dbReference type="EMBL" id="AIX12641.1"/>
    </source>
</evidence>
<proteinExistence type="predicted"/>
<dbReference type="KEGG" id="vg:24722404"/>
<name>A0A0D3MT88_9CAUD</name>
<dbReference type="EMBL" id="KM677185">
    <property type="protein sequence ID" value="AIX12641.1"/>
    <property type="molecule type" value="Genomic_DNA"/>
</dbReference>
<sequence length="210" mass="24059">MTYQLKVIYPKQESIESNKFTERSHNELIDDVSAEDAIKTYKDLLLQGYSIATSFTPPEIVEDENFDAFVVAKNLELAGLQYTATIKLKSKTDYEGAKEITRVIEQQGFDYSVTAKLNINENSPVDFEKESTWFDSEYASYSVLPKAKSYDIMDLKSLYETLSDMNLKVSIGLKMRTKKDNDEVFEQQLDSYPDDTLIILKLKDGDIYGE</sequence>